<dbReference type="EMBL" id="JARRYG010000032">
    <property type="protein sequence ID" value="MDG4698688.1"/>
    <property type="molecule type" value="Genomic_DNA"/>
</dbReference>
<keyword evidence="2 4" id="KW-0479">Metal-binding</keyword>
<evidence type="ECO:0000313" key="5">
    <source>
        <dbReference type="EMBL" id="MDG4698688.1"/>
    </source>
</evidence>
<evidence type="ECO:0000256" key="1">
    <source>
        <dbReference type="ARBA" id="ARBA00009275"/>
    </source>
</evidence>
<feature type="binding site" evidence="4">
    <location>
        <position position="208"/>
    </location>
    <ligand>
        <name>a divalent metal cation</name>
        <dbReference type="ChEBI" id="CHEBI:60240"/>
        <label>1</label>
    </ligand>
</feature>
<dbReference type="FunFam" id="3.20.20.140:FF:000005">
    <property type="entry name" value="TatD family hydrolase"/>
    <property type="match status" value="1"/>
</dbReference>
<dbReference type="Proteomes" id="UP001156701">
    <property type="component" value="Unassembled WGS sequence"/>
</dbReference>
<keyword evidence="3 5" id="KW-0378">Hydrolase</keyword>
<dbReference type="PANTHER" id="PTHR46124:SF3">
    <property type="entry name" value="HYDROLASE"/>
    <property type="match status" value="1"/>
</dbReference>
<dbReference type="PROSITE" id="PS01137">
    <property type="entry name" value="TATD_1"/>
    <property type="match status" value="1"/>
</dbReference>
<dbReference type="InterPro" id="IPR001130">
    <property type="entry name" value="TatD-like"/>
</dbReference>
<dbReference type="PANTHER" id="PTHR46124">
    <property type="entry name" value="D-AMINOACYL-TRNA DEACYLASE"/>
    <property type="match status" value="1"/>
</dbReference>
<feature type="binding site" evidence="4">
    <location>
        <position position="134"/>
    </location>
    <ligand>
        <name>a divalent metal cation</name>
        <dbReference type="ChEBI" id="CHEBI:60240"/>
        <label>2</label>
    </ligand>
</feature>
<evidence type="ECO:0000256" key="2">
    <source>
        <dbReference type="ARBA" id="ARBA00022723"/>
    </source>
</evidence>
<dbReference type="PIRSF" id="PIRSF005902">
    <property type="entry name" value="DNase_TatD"/>
    <property type="match status" value="1"/>
</dbReference>
<dbReference type="Gene3D" id="3.20.20.140">
    <property type="entry name" value="Metal-dependent hydrolases"/>
    <property type="match status" value="1"/>
</dbReference>
<dbReference type="GO" id="GO:0016788">
    <property type="term" value="F:hydrolase activity, acting on ester bonds"/>
    <property type="evidence" value="ECO:0007669"/>
    <property type="project" value="InterPro"/>
</dbReference>
<evidence type="ECO:0000256" key="3">
    <source>
        <dbReference type="ARBA" id="ARBA00022801"/>
    </source>
</evidence>
<dbReference type="RefSeq" id="WP_129466885.1">
    <property type="nucleotide sequence ID" value="NZ_JARRYG010000032.1"/>
</dbReference>
<proteinExistence type="inferred from homology"/>
<dbReference type="InterPro" id="IPR032466">
    <property type="entry name" value="Metal_Hydrolase"/>
</dbReference>
<comment type="similarity">
    <text evidence="1">Belongs to the metallo-dependent hydrolases superfamily. TatD-type hydrolase family.</text>
</comment>
<dbReference type="GO" id="GO:0004536">
    <property type="term" value="F:DNA nuclease activity"/>
    <property type="evidence" value="ECO:0007669"/>
    <property type="project" value="InterPro"/>
</dbReference>
<dbReference type="CDD" id="cd01310">
    <property type="entry name" value="TatD_DNAse"/>
    <property type="match status" value="1"/>
</dbReference>
<dbReference type="GO" id="GO:0046872">
    <property type="term" value="F:metal ion binding"/>
    <property type="evidence" value="ECO:0007669"/>
    <property type="project" value="UniProtKB-KW"/>
</dbReference>
<dbReference type="InterPro" id="IPR015991">
    <property type="entry name" value="TatD/YcfH-like"/>
</dbReference>
<feature type="binding site" evidence="4">
    <location>
        <position position="12"/>
    </location>
    <ligand>
        <name>a divalent metal cation</name>
        <dbReference type="ChEBI" id="CHEBI:60240"/>
        <label>1</label>
    </ligand>
</feature>
<dbReference type="NCBIfam" id="TIGR00010">
    <property type="entry name" value="YchF/TatD family DNA exonuclease"/>
    <property type="match status" value="1"/>
</dbReference>
<accession>A0AA42JWZ4</accession>
<protein>
    <submittedName>
        <fullName evidence="5">TatD family hydrolase</fullName>
    </submittedName>
</protein>
<name>A0AA42JWZ4_9GAMM</name>
<dbReference type="Proteomes" id="UP001176478">
    <property type="component" value="Unassembled WGS sequence"/>
</dbReference>
<dbReference type="EMBL" id="JAUQTG010000014">
    <property type="protein sequence ID" value="MDO7858446.1"/>
    <property type="molecule type" value="Genomic_DNA"/>
</dbReference>
<sequence>MDNLRFIDTHCHFDFPPFSDAFTDSLALAKQNGVSKIIIPTVSVDNFARVWQLAQQHSSLYAAMGFHPLYLSQYQDQHIDILVDYLNKKDKNCVAIGEIGLDLYMQNPQFEHQQKILSAQLRLAKQFDLPVILHSRKSHDQLAAILRRMDVPARGVIHGFAGSLSQAQAFVKLGYYIGVGGTITYERANKTRNVISNLPLSSLLLETDAPDMPVSGFQGEPNRPERIQWVFRALCELRHESPAEIAQQLYNNSLSLFNLTE</sequence>
<feature type="binding site" evidence="4">
    <location>
        <position position="98"/>
    </location>
    <ligand>
        <name>a divalent metal cation</name>
        <dbReference type="ChEBI" id="CHEBI:60240"/>
        <label>1</label>
    </ligand>
</feature>
<dbReference type="AlphaFoldDB" id="A0AA42JWZ4"/>
<dbReference type="Pfam" id="PF01026">
    <property type="entry name" value="TatD_DNase"/>
    <property type="match status" value="1"/>
</dbReference>
<reference evidence="6" key="2">
    <citation type="submission" date="2023-07" db="EMBL/GenBank/DDBJ databases">
        <authorList>
            <person name="Yang W."/>
            <person name="Chen J."/>
            <person name="Ji P."/>
            <person name="Hu F."/>
        </authorList>
    </citation>
    <scope>NUCLEOTIDE SEQUENCE</scope>
    <source>
        <strain evidence="6">CRE-138-0111</strain>
    </source>
</reference>
<feature type="binding site" evidence="4">
    <location>
        <position position="10"/>
    </location>
    <ligand>
        <name>a divalent metal cation</name>
        <dbReference type="ChEBI" id="CHEBI:60240"/>
        <label>1</label>
    </ligand>
</feature>
<reference evidence="5" key="1">
    <citation type="submission" date="2023-03" db="EMBL/GenBank/DDBJ databases">
        <title>a new species belonging to Providencia genus.</title>
        <authorList>
            <person name="Yang W."/>
            <person name="Hu F."/>
            <person name="Shen S."/>
            <person name="Ding L."/>
            <person name="Yin D."/>
        </authorList>
    </citation>
    <scope>NUCLEOTIDE SEQUENCE</scope>
    <source>
        <strain evidence="5">CRE-3FA-0001</strain>
    </source>
</reference>
<evidence type="ECO:0000313" key="6">
    <source>
        <dbReference type="EMBL" id="MDO7858446.1"/>
    </source>
</evidence>
<keyword evidence="8" id="KW-1185">Reference proteome</keyword>
<evidence type="ECO:0000313" key="7">
    <source>
        <dbReference type="Proteomes" id="UP001156701"/>
    </source>
</evidence>
<comment type="caution">
    <text evidence="5">The sequence shown here is derived from an EMBL/GenBank/DDBJ whole genome shotgun (WGS) entry which is preliminary data.</text>
</comment>
<feature type="binding site" evidence="4">
    <location>
        <position position="158"/>
    </location>
    <ligand>
        <name>a divalent metal cation</name>
        <dbReference type="ChEBI" id="CHEBI:60240"/>
        <label>2</label>
    </ligand>
</feature>
<organism evidence="5 7">
    <name type="scientific">Providencia huashanensis</name>
    <dbReference type="NCBI Taxonomy" id="3037798"/>
    <lineage>
        <taxon>Bacteria</taxon>
        <taxon>Pseudomonadati</taxon>
        <taxon>Pseudomonadota</taxon>
        <taxon>Gammaproteobacteria</taxon>
        <taxon>Enterobacterales</taxon>
        <taxon>Morganellaceae</taxon>
        <taxon>Providencia</taxon>
    </lineage>
</organism>
<evidence type="ECO:0000313" key="8">
    <source>
        <dbReference type="Proteomes" id="UP001176478"/>
    </source>
</evidence>
<evidence type="ECO:0000256" key="4">
    <source>
        <dbReference type="PIRSR" id="PIRSR005902-1"/>
    </source>
</evidence>
<gene>
    <name evidence="5" type="ORF">P7V44_20890</name>
    <name evidence="6" type="ORF">Q5E86_19295</name>
</gene>
<dbReference type="GO" id="GO:0005829">
    <property type="term" value="C:cytosol"/>
    <property type="evidence" value="ECO:0007669"/>
    <property type="project" value="TreeGrafter"/>
</dbReference>
<dbReference type="InterPro" id="IPR018228">
    <property type="entry name" value="DNase_TatD-rel_CS"/>
</dbReference>
<dbReference type="SUPFAM" id="SSF51556">
    <property type="entry name" value="Metallo-dependent hydrolases"/>
    <property type="match status" value="1"/>
</dbReference>
<dbReference type="PROSITE" id="PS01091">
    <property type="entry name" value="TATD_3"/>
    <property type="match status" value="1"/>
</dbReference>
<reference evidence="6" key="3">
    <citation type="journal article" date="2024" name="Int. J. Antimicrob. Agents">
        <title>Identification of a novel Providencia species showing multi-drug-resistant in three patients with hospital-acquired infection.</title>
        <authorList>
            <person name="Yang W."/>
            <person name="Chen J."/>
            <person name="Yang F."/>
            <person name="Ji P."/>
            <person name="Shen S."/>
            <person name="Yin D."/>
            <person name="Hu F."/>
        </authorList>
    </citation>
    <scope>NUCLEOTIDE SEQUENCE</scope>
    <source>
        <strain evidence="6">CRE-138-0111</strain>
    </source>
</reference>